<reference evidence="2" key="1">
    <citation type="submission" date="2007-03" db="EMBL/GenBank/DDBJ databases">
        <title>Complete sequence of chromosome 3 of Burkholderia vietnamiensis G4.</title>
        <authorList>
            <consortium name="US DOE Joint Genome Institute"/>
            <person name="Copeland A."/>
            <person name="Lucas S."/>
            <person name="Lapidus A."/>
            <person name="Barry K."/>
            <person name="Detter J.C."/>
            <person name="Glavina del Rio T."/>
            <person name="Hammon N."/>
            <person name="Israni S."/>
            <person name="Dalin E."/>
            <person name="Tice H."/>
            <person name="Pitluck S."/>
            <person name="Chain P."/>
            <person name="Malfatti S."/>
            <person name="Shin M."/>
            <person name="Vergez L."/>
            <person name="Schmutz J."/>
            <person name="Larimer F."/>
            <person name="Land M."/>
            <person name="Hauser L."/>
            <person name="Kyrpides N."/>
            <person name="Tiedje J."/>
            <person name="Richardson P."/>
        </authorList>
    </citation>
    <scope>NUCLEOTIDE SEQUENCE [LARGE SCALE GENOMIC DNA]</scope>
    <source>
        <strain evidence="2">G4 / LMG 22486</strain>
    </source>
</reference>
<dbReference type="AlphaFoldDB" id="A4JQ71"/>
<dbReference type="HOGENOM" id="CLU_2599356_0_0_4"/>
<evidence type="ECO:0000313" key="1">
    <source>
        <dbReference type="EMBL" id="ABO58424.1"/>
    </source>
</evidence>
<organism evidence="1 2">
    <name type="scientific">Burkholderia vietnamiensis (strain G4 / LMG 22486)</name>
    <name type="common">Burkholderia cepacia (strain R1808)</name>
    <dbReference type="NCBI Taxonomy" id="269482"/>
    <lineage>
        <taxon>Bacteria</taxon>
        <taxon>Pseudomonadati</taxon>
        <taxon>Pseudomonadota</taxon>
        <taxon>Betaproteobacteria</taxon>
        <taxon>Burkholderiales</taxon>
        <taxon>Burkholderiaceae</taxon>
        <taxon>Burkholderia</taxon>
        <taxon>Burkholderia cepacia complex</taxon>
    </lineage>
</organism>
<evidence type="ECO:0000313" key="2">
    <source>
        <dbReference type="Proteomes" id="UP000002287"/>
    </source>
</evidence>
<accession>A4JQ71</accession>
<name>A4JQ71_BURVG</name>
<dbReference type="Proteomes" id="UP000002287">
    <property type="component" value="Chromosome 3"/>
</dbReference>
<sequence length="79" mass="8750">MILNRAVIAEVTNRFSMHSLILGRRYFVSDGANAQLPRTPKHRSLNEGCHVTTVWATNHRGCLWHSALAPCLCCGSKAC</sequence>
<dbReference type="EMBL" id="CP000616">
    <property type="protein sequence ID" value="ABO58424.1"/>
    <property type="molecule type" value="Genomic_DNA"/>
</dbReference>
<proteinExistence type="predicted"/>
<dbReference type="KEGG" id="bvi:Bcep1808_5480"/>
<protein>
    <submittedName>
        <fullName evidence="1">Uncharacterized protein</fullName>
    </submittedName>
</protein>
<gene>
    <name evidence="1" type="ordered locus">Bcep1808_5480</name>
</gene>